<proteinExistence type="predicted"/>
<dbReference type="EMBL" id="KI397507">
    <property type="protein sequence ID" value="ERM94690.1"/>
    <property type="molecule type" value="Genomic_DNA"/>
</dbReference>
<accession>W1NHQ5</accession>
<sequence length="179" mass="20541">MASEVVDKPLSGKEKDSKLRKTRDSSRDPSRELSLEARLSAMEDRLGKLELTLTESFEKVNTCFHALNDLEADMKSMVNVLKGEMKGFVGALKAETTEKVPEPNSYKGTRDAKELENYLWQMEQDFRASKIDDEEVKVSTAAMYLTDDAMLWWRRRYGDVAQGLCSVKTWEDFKREIKA</sequence>
<protein>
    <recommendedName>
        <fullName evidence="4">Retrotransposon gag domain-containing protein</fullName>
    </recommendedName>
</protein>
<dbReference type="Proteomes" id="UP000017836">
    <property type="component" value="Unassembled WGS sequence"/>
</dbReference>
<evidence type="ECO:0000313" key="3">
    <source>
        <dbReference type="Proteomes" id="UP000017836"/>
    </source>
</evidence>
<gene>
    <name evidence="2" type="ORF">AMTR_s00011p00232440</name>
</gene>
<keyword evidence="3" id="KW-1185">Reference proteome</keyword>
<evidence type="ECO:0000313" key="2">
    <source>
        <dbReference type="EMBL" id="ERM94690.1"/>
    </source>
</evidence>
<evidence type="ECO:0008006" key="4">
    <source>
        <dbReference type="Google" id="ProtNLM"/>
    </source>
</evidence>
<dbReference type="AlphaFoldDB" id="W1NHQ5"/>
<dbReference type="HOGENOM" id="CLU_1505451_0_0_1"/>
<name>W1NHQ5_AMBTC</name>
<reference evidence="3" key="1">
    <citation type="journal article" date="2013" name="Science">
        <title>The Amborella genome and the evolution of flowering plants.</title>
        <authorList>
            <consortium name="Amborella Genome Project"/>
        </authorList>
    </citation>
    <scope>NUCLEOTIDE SEQUENCE [LARGE SCALE GENOMIC DNA]</scope>
</reference>
<organism evidence="2 3">
    <name type="scientific">Amborella trichopoda</name>
    <dbReference type="NCBI Taxonomy" id="13333"/>
    <lineage>
        <taxon>Eukaryota</taxon>
        <taxon>Viridiplantae</taxon>
        <taxon>Streptophyta</taxon>
        <taxon>Embryophyta</taxon>
        <taxon>Tracheophyta</taxon>
        <taxon>Spermatophyta</taxon>
        <taxon>Magnoliopsida</taxon>
        <taxon>Amborellales</taxon>
        <taxon>Amborellaceae</taxon>
        <taxon>Amborella</taxon>
    </lineage>
</organism>
<dbReference type="Gramene" id="ERM94690">
    <property type="protein sequence ID" value="ERM94690"/>
    <property type="gene ID" value="AMTR_s00011p00232440"/>
</dbReference>
<feature type="region of interest" description="Disordered" evidence="1">
    <location>
        <begin position="1"/>
        <end position="32"/>
    </location>
</feature>
<evidence type="ECO:0000256" key="1">
    <source>
        <dbReference type="SAM" id="MobiDB-lite"/>
    </source>
</evidence>